<feature type="transmembrane region" description="Helical" evidence="1">
    <location>
        <begin position="54"/>
        <end position="75"/>
    </location>
</feature>
<evidence type="ECO:0000313" key="3">
    <source>
        <dbReference type="Proteomes" id="UP000194003"/>
    </source>
</evidence>
<feature type="transmembrane region" description="Helical" evidence="1">
    <location>
        <begin position="106"/>
        <end position="124"/>
    </location>
</feature>
<reference evidence="2 3" key="1">
    <citation type="journal article" date="2016" name="BMC Genomics">
        <title>Combined genomic and structural analyses of a cultured magnetotactic bacterium reveals its niche adaptation to a dynamic environment.</title>
        <authorList>
            <person name="Araujo A.C."/>
            <person name="Morillo V."/>
            <person name="Cypriano J."/>
            <person name="Teixeira L.C."/>
            <person name="Leao P."/>
            <person name="Lyra S."/>
            <person name="Almeida L.G."/>
            <person name="Bazylinski D.A."/>
            <person name="Vasconcellos A.T."/>
            <person name="Abreu F."/>
            <person name="Lins U."/>
        </authorList>
    </citation>
    <scope>NUCLEOTIDE SEQUENCE [LARGE SCALE GENOMIC DNA]</scope>
    <source>
        <strain evidence="2 3">IT-1</strain>
    </source>
</reference>
<name>A0A1Y2JZT7_9PROT</name>
<dbReference type="Pfam" id="PF05987">
    <property type="entry name" value="DUF898"/>
    <property type="match status" value="1"/>
</dbReference>
<dbReference type="EMBL" id="LVJN01000021">
    <property type="protein sequence ID" value="OSM00435.1"/>
    <property type="molecule type" value="Genomic_DNA"/>
</dbReference>
<evidence type="ECO:0000256" key="1">
    <source>
        <dbReference type="SAM" id="Phobius"/>
    </source>
</evidence>
<sequence>MGQGAATALLLWQHRLGGHAFDYVANPVRILIGRLLIMTLVGPMMFLNSGAMGVNGILISFGLAALLSLIMPWAMVQSRRFQARYSLYRGLHFGFAGKAGQAYELYLFWGLLVVFTLGALYPLWRNKRNALMFGEMRYASLKAGYHAKHRSFYGVYLFYGVLLGLLSFILVSAVVIGGALFVGFDLPEMMANPGPASVYGRLISAALSVTVSLALAAMIHSAILNVVWNNLTLGPHAFASRLKPWRMAWITISNLFVSLISLGLLAPWGQIRMARYRAACLTLLASGALEATVSEQARQVASIGEEVGDILDVDLGF</sequence>
<keyword evidence="1" id="KW-0812">Transmembrane</keyword>
<evidence type="ECO:0000313" key="2">
    <source>
        <dbReference type="EMBL" id="OSM00435.1"/>
    </source>
</evidence>
<protein>
    <submittedName>
        <fullName evidence="2">Putative innner membrane protein</fullName>
    </submittedName>
</protein>
<organism evidence="2 3">
    <name type="scientific">Magnetofaba australis IT-1</name>
    <dbReference type="NCBI Taxonomy" id="1434232"/>
    <lineage>
        <taxon>Bacteria</taxon>
        <taxon>Pseudomonadati</taxon>
        <taxon>Pseudomonadota</taxon>
        <taxon>Magnetococcia</taxon>
        <taxon>Magnetococcales</taxon>
        <taxon>Magnetococcaceae</taxon>
        <taxon>Magnetofaba</taxon>
    </lineage>
</organism>
<gene>
    <name evidence="2" type="ORF">MAIT1_00955</name>
</gene>
<feature type="transmembrane region" description="Helical" evidence="1">
    <location>
        <begin position="30"/>
        <end position="47"/>
    </location>
</feature>
<accession>A0A1Y2JZT7</accession>
<dbReference type="InterPro" id="IPR010295">
    <property type="entry name" value="DUF898"/>
</dbReference>
<keyword evidence="1" id="KW-1133">Transmembrane helix</keyword>
<keyword evidence="1" id="KW-0472">Membrane</keyword>
<proteinExistence type="predicted"/>
<feature type="transmembrane region" description="Helical" evidence="1">
    <location>
        <begin position="156"/>
        <end position="182"/>
    </location>
</feature>
<comment type="caution">
    <text evidence="2">The sequence shown here is derived from an EMBL/GenBank/DDBJ whole genome shotgun (WGS) entry which is preliminary data.</text>
</comment>
<keyword evidence="3" id="KW-1185">Reference proteome</keyword>
<feature type="transmembrane region" description="Helical" evidence="1">
    <location>
        <begin position="248"/>
        <end position="268"/>
    </location>
</feature>
<dbReference type="Proteomes" id="UP000194003">
    <property type="component" value="Unassembled WGS sequence"/>
</dbReference>
<feature type="transmembrane region" description="Helical" evidence="1">
    <location>
        <begin position="202"/>
        <end position="227"/>
    </location>
</feature>
<dbReference type="AlphaFoldDB" id="A0A1Y2JZT7"/>